<dbReference type="InterPro" id="IPR006169">
    <property type="entry name" value="GTP1_OBG_dom"/>
</dbReference>
<dbReference type="InterPro" id="IPR006073">
    <property type="entry name" value="GTP-bd"/>
</dbReference>
<dbReference type="PANTHER" id="PTHR11702:SF31">
    <property type="entry name" value="MITOCHONDRIAL RIBOSOME-ASSOCIATED GTPASE 2"/>
    <property type="match status" value="1"/>
</dbReference>
<dbReference type="PROSITE" id="PS51883">
    <property type="entry name" value="OBG"/>
    <property type="match status" value="1"/>
</dbReference>
<comment type="similarity">
    <text evidence="1">Belongs to the TRAFAC class OBG-HflX-like GTPase superfamily. OBG GTPase family.</text>
</comment>
<dbReference type="InterPro" id="IPR027417">
    <property type="entry name" value="P-loop_NTPase"/>
</dbReference>
<dbReference type="InterPro" id="IPR005225">
    <property type="entry name" value="Small_GTP-bd"/>
</dbReference>
<dbReference type="PROSITE" id="PS51710">
    <property type="entry name" value="G_OBG"/>
    <property type="match status" value="1"/>
</dbReference>
<evidence type="ECO:0000256" key="2">
    <source>
        <dbReference type="ARBA" id="ARBA00022517"/>
    </source>
</evidence>
<dbReference type="Pfam" id="PF01018">
    <property type="entry name" value="GTP1_OBG"/>
    <property type="match status" value="1"/>
</dbReference>
<evidence type="ECO:0000313" key="7">
    <source>
        <dbReference type="Proteomes" id="UP001652740"/>
    </source>
</evidence>
<accession>A0ABM3MAA7</accession>
<gene>
    <name evidence="8" type="primary">LOC128200119</name>
</gene>
<dbReference type="SUPFAM" id="SSF82051">
    <property type="entry name" value="Obg GTP-binding protein N-terminal domain"/>
    <property type="match status" value="1"/>
</dbReference>
<evidence type="ECO:0000256" key="3">
    <source>
        <dbReference type="ARBA" id="ARBA00022741"/>
    </source>
</evidence>
<dbReference type="InterPro" id="IPR031167">
    <property type="entry name" value="G_OBG"/>
</dbReference>
<dbReference type="PIRSF" id="PIRSF002401">
    <property type="entry name" value="GTP_bd_Obg/CgtA"/>
    <property type="match status" value="1"/>
</dbReference>
<evidence type="ECO:0000256" key="4">
    <source>
        <dbReference type="ARBA" id="ARBA00023134"/>
    </source>
</evidence>
<dbReference type="CDD" id="cd01898">
    <property type="entry name" value="Obg"/>
    <property type="match status" value="1"/>
</dbReference>
<dbReference type="NCBIfam" id="NF008956">
    <property type="entry name" value="PRK12299.1"/>
    <property type="match status" value="1"/>
</dbReference>
<protein>
    <submittedName>
        <fullName evidence="8">Mitochondrial ribosome-associated GTPase 2</fullName>
    </submittedName>
</protein>
<organism evidence="7 8">
    <name type="scientific">Galleria mellonella</name>
    <name type="common">Greater wax moth</name>
    <dbReference type="NCBI Taxonomy" id="7137"/>
    <lineage>
        <taxon>Eukaryota</taxon>
        <taxon>Metazoa</taxon>
        <taxon>Ecdysozoa</taxon>
        <taxon>Arthropoda</taxon>
        <taxon>Hexapoda</taxon>
        <taxon>Insecta</taxon>
        <taxon>Pterygota</taxon>
        <taxon>Neoptera</taxon>
        <taxon>Endopterygota</taxon>
        <taxon>Lepidoptera</taxon>
        <taxon>Glossata</taxon>
        <taxon>Ditrysia</taxon>
        <taxon>Pyraloidea</taxon>
        <taxon>Pyralidae</taxon>
        <taxon>Galleriinae</taxon>
        <taxon>Galleria</taxon>
    </lineage>
</organism>
<sequence length="371" mass="40788">MQVLNLLKALRITITQTTRNYSQEYVPKPLRSLKAKSTRNTVQFYVDSFRVRTVAGNGGNGCISFLSAWCKEHAGPDGGDGGHGGHVIFQATHTVKSLNHCKTVVTAKHGEKGYNKDCNGKNAPHIIVPVPLGTLVKDETGRVLADLAREGVMFVAARGGAGGRGNKFFLTDTQQAPDIAEIGAAGEWKTYQLEVRSMAHVGLLGFPNAGKSSLLRALTRARPSVAPYPFTTLRPHIGMVPYDDYEQVAIADLPGLIPGSHKNYGLGIQFLQHVERCRGLIYLLDGTSDPQLQYRTLTNEIRQYNKKLTERPSCIVVNKIDLKEGRQSFERMKRNVQVIGVSAKTGLNLGELLKVVREMYDSGEAEKVEMQ</sequence>
<feature type="domain" description="OBG-type G" evidence="5">
    <location>
        <begin position="199"/>
        <end position="361"/>
    </location>
</feature>
<proteinExistence type="inferred from homology"/>
<dbReference type="Gene3D" id="2.70.210.12">
    <property type="entry name" value="GTP1/OBG domain"/>
    <property type="match status" value="1"/>
</dbReference>
<keyword evidence="3" id="KW-0547">Nucleotide-binding</keyword>
<dbReference type="Proteomes" id="UP001652740">
    <property type="component" value="Unplaced"/>
</dbReference>
<dbReference type="GeneID" id="128200119"/>
<evidence type="ECO:0000259" key="6">
    <source>
        <dbReference type="PROSITE" id="PS51883"/>
    </source>
</evidence>
<evidence type="ECO:0000313" key="8">
    <source>
        <dbReference type="RefSeq" id="XP_052748369.1"/>
    </source>
</evidence>
<feature type="domain" description="Obg" evidence="6">
    <location>
        <begin position="43"/>
        <end position="198"/>
    </location>
</feature>
<dbReference type="Gene3D" id="3.40.50.300">
    <property type="entry name" value="P-loop containing nucleotide triphosphate hydrolases"/>
    <property type="match status" value="1"/>
</dbReference>
<dbReference type="PANTHER" id="PTHR11702">
    <property type="entry name" value="DEVELOPMENTALLY REGULATED GTP-BINDING PROTEIN-RELATED"/>
    <property type="match status" value="1"/>
</dbReference>
<dbReference type="NCBIfam" id="TIGR00231">
    <property type="entry name" value="small_GTP"/>
    <property type="match status" value="1"/>
</dbReference>
<dbReference type="Pfam" id="PF01926">
    <property type="entry name" value="MMR_HSR1"/>
    <property type="match status" value="1"/>
</dbReference>
<keyword evidence="7" id="KW-1185">Reference proteome</keyword>
<dbReference type="RefSeq" id="XP_052748369.1">
    <property type="nucleotide sequence ID" value="XM_052892409.1"/>
</dbReference>
<dbReference type="InterPro" id="IPR036726">
    <property type="entry name" value="GTP1_OBG_dom_sf"/>
</dbReference>
<dbReference type="InterPro" id="IPR014100">
    <property type="entry name" value="GTP-bd_Obg/CgtA"/>
</dbReference>
<reference evidence="8" key="1">
    <citation type="submission" date="2025-08" db="UniProtKB">
        <authorList>
            <consortium name="RefSeq"/>
        </authorList>
    </citation>
    <scope>IDENTIFICATION</scope>
    <source>
        <tissue evidence="8">Whole larvae</tissue>
    </source>
</reference>
<dbReference type="NCBIfam" id="TIGR02729">
    <property type="entry name" value="Obg_CgtA"/>
    <property type="match status" value="1"/>
</dbReference>
<keyword evidence="4" id="KW-0342">GTP-binding</keyword>
<dbReference type="PRINTS" id="PR00326">
    <property type="entry name" value="GTP1OBG"/>
</dbReference>
<name>A0ABM3MAA7_GALME</name>
<dbReference type="SUPFAM" id="SSF52540">
    <property type="entry name" value="P-loop containing nucleoside triphosphate hydrolases"/>
    <property type="match status" value="1"/>
</dbReference>
<evidence type="ECO:0000256" key="1">
    <source>
        <dbReference type="ARBA" id="ARBA00007699"/>
    </source>
</evidence>
<dbReference type="InterPro" id="IPR045086">
    <property type="entry name" value="OBG_GTPase"/>
</dbReference>
<dbReference type="HAMAP" id="MF_01454">
    <property type="entry name" value="GTPase_Obg"/>
    <property type="match status" value="1"/>
</dbReference>
<keyword evidence="2" id="KW-0690">Ribosome biogenesis</keyword>
<evidence type="ECO:0000259" key="5">
    <source>
        <dbReference type="PROSITE" id="PS51710"/>
    </source>
</evidence>